<dbReference type="EMBL" id="CP003050">
    <property type="protein sequence ID" value="AGB15455.1"/>
    <property type="molecule type" value="Genomic_DNA"/>
</dbReference>
<dbReference type="OrthoDB" id="351013at2157"/>
<dbReference type="HOGENOM" id="CLU_843604_0_0_2"/>
<dbReference type="KEGG" id="hru:Halru_0830"/>
<name>L0I7B8_HALRX</name>
<sequence>MTDYVFPFYNLTLPGQSDYTNDAHNVRIELLEGAEEFENDRRKTDSDYRTGYWHTANIHIEQSKEDAIRTANHISQILSFALHRDVRFNGYYKGTEQNNPFHTISTRTFDIDNTNLKIVNGVVTGPPNPGIELGPFIDVVLDTVIPASEAEQNRKLKPISQFLEASAANFVSNKFTILWIALESSANRNYESYQEEVGDLFTKEEREQVQSILLENVEDQFRQKQLEFLEYRFGQKYLYEHSIDVKIKIFLEYLDIGFDMDEIEEIIQESREIRNLVVHEGDSERLIDNTNRWTDLRKIVIYVILRNLGVDNEFQERLIMPMIVGPDVS</sequence>
<dbReference type="eggNOG" id="arCOG09518">
    <property type="taxonomic scope" value="Archaea"/>
</dbReference>
<dbReference type="GeneID" id="14375084"/>
<evidence type="ECO:0000313" key="1">
    <source>
        <dbReference type="EMBL" id="AGB15455.1"/>
    </source>
</evidence>
<protein>
    <recommendedName>
        <fullName evidence="3">Apea-like HEPN domain-containing protein</fullName>
    </recommendedName>
</protein>
<dbReference type="RefSeq" id="WP_015300124.1">
    <property type="nucleotide sequence ID" value="NC_019964.1"/>
</dbReference>
<reference evidence="1" key="1">
    <citation type="submission" date="2011-09" db="EMBL/GenBank/DDBJ databases">
        <title>Complete sequence of Halovivax ruber XH-70.</title>
        <authorList>
            <consortium name="US DOE Joint Genome Institute"/>
            <person name="Lucas S."/>
            <person name="Han J."/>
            <person name="Lapidus A."/>
            <person name="Cheng J.-F."/>
            <person name="Goodwin L."/>
            <person name="Pitluck S."/>
            <person name="Peters L."/>
            <person name="Mikhailova N."/>
            <person name="Davenport K."/>
            <person name="Detter J.C."/>
            <person name="Han C."/>
            <person name="Tapia R."/>
            <person name="Land M."/>
            <person name="Hauser L."/>
            <person name="Kyrpides N."/>
            <person name="Ivanova N."/>
            <person name="Pagani I."/>
            <person name="Sproer C."/>
            <person name="Anderson I."/>
            <person name="Woyke T."/>
        </authorList>
    </citation>
    <scope>NUCLEOTIDE SEQUENCE</scope>
    <source>
        <strain evidence="1">XH-70</strain>
    </source>
</reference>
<evidence type="ECO:0000313" key="2">
    <source>
        <dbReference type="Proteomes" id="UP000010846"/>
    </source>
</evidence>
<evidence type="ECO:0008006" key="3">
    <source>
        <dbReference type="Google" id="ProtNLM"/>
    </source>
</evidence>
<dbReference type="Proteomes" id="UP000010846">
    <property type="component" value="Chromosome"/>
</dbReference>
<gene>
    <name evidence="1" type="ordered locus">Halru_0830</name>
</gene>
<proteinExistence type="predicted"/>
<organism evidence="1 2">
    <name type="scientific">Halovivax ruber (strain DSM 18193 / JCM 13892 / XH-70)</name>
    <dbReference type="NCBI Taxonomy" id="797302"/>
    <lineage>
        <taxon>Archaea</taxon>
        <taxon>Methanobacteriati</taxon>
        <taxon>Methanobacteriota</taxon>
        <taxon>Stenosarchaea group</taxon>
        <taxon>Halobacteria</taxon>
        <taxon>Halobacteriales</taxon>
        <taxon>Natrialbaceae</taxon>
        <taxon>Halovivax</taxon>
    </lineage>
</organism>
<accession>L0I7B8</accession>
<dbReference type="AlphaFoldDB" id="L0I7B8"/>
<keyword evidence="2" id="KW-1185">Reference proteome</keyword>